<dbReference type="EMBL" id="JACORT010000001">
    <property type="protein sequence ID" value="MBC5781866.1"/>
    <property type="molecule type" value="Genomic_DNA"/>
</dbReference>
<evidence type="ECO:0000313" key="3">
    <source>
        <dbReference type="Proteomes" id="UP000608513"/>
    </source>
</evidence>
<reference evidence="2" key="1">
    <citation type="submission" date="2020-08" db="EMBL/GenBank/DDBJ databases">
        <title>Ramlibacter sp. USB13 16S ribosomal RNA gene genome sequencing and assembly.</title>
        <authorList>
            <person name="Kang M."/>
        </authorList>
    </citation>
    <scope>NUCLEOTIDE SEQUENCE</scope>
    <source>
        <strain evidence="2">USB13</strain>
    </source>
</reference>
<proteinExistence type="predicted"/>
<dbReference type="Proteomes" id="UP000608513">
    <property type="component" value="Unassembled WGS sequence"/>
</dbReference>
<dbReference type="AlphaFoldDB" id="A0A923MNA0"/>
<protein>
    <submittedName>
        <fullName evidence="2">Uncharacterized protein</fullName>
    </submittedName>
</protein>
<accession>A0A923MNA0</accession>
<name>A0A923MNA0_9BURK</name>
<keyword evidence="3" id="KW-1185">Reference proteome</keyword>
<sequence length="102" mass="10990">MKLIPFADFPLQERDALHAVLARQGVAPQHVCISRMLPMPGADDAALPTVVLVSAPGWSRTYEGEDWMRQFEADLVRARQRPRLSVASGEGAPTSPAPLGAA</sequence>
<gene>
    <name evidence="2" type="ORF">H8N03_02855</name>
</gene>
<organism evidence="2 3">
    <name type="scientific">Ramlibacter cellulosilyticus</name>
    <dbReference type="NCBI Taxonomy" id="2764187"/>
    <lineage>
        <taxon>Bacteria</taxon>
        <taxon>Pseudomonadati</taxon>
        <taxon>Pseudomonadota</taxon>
        <taxon>Betaproteobacteria</taxon>
        <taxon>Burkholderiales</taxon>
        <taxon>Comamonadaceae</taxon>
        <taxon>Ramlibacter</taxon>
    </lineage>
</organism>
<comment type="caution">
    <text evidence="2">The sequence shown here is derived from an EMBL/GenBank/DDBJ whole genome shotgun (WGS) entry which is preliminary data.</text>
</comment>
<dbReference type="RefSeq" id="WP_187074603.1">
    <property type="nucleotide sequence ID" value="NZ_JACORT010000001.1"/>
</dbReference>
<evidence type="ECO:0000256" key="1">
    <source>
        <dbReference type="SAM" id="MobiDB-lite"/>
    </source>
</evidence>
<feature type="region of interest" description="Disordered" evidence="1">
    <location>
        <begin position="82"/>
        <end position="102"/>
    </location>
</feature>
<evidence type="ECO:0000313" key="2">
    <source>
        <dbReference type="EMBL" id="MBC5781866.1"/>
    </source>
</evidence>